<dbReference type="InParanoid" id="A0A0C3JAM8"/>
<dbReference type="HOGENOM" id="CLU_2543479_0_0_1"/>
<dbReference type="EMBL" id="KN831964">
    <property type="protein sequence ID" value="KIO06123.1"/>
    <property type="molecule type" value="Genomic_DNA"/>
</dbReference>
<reference evidence="1 2" key="1">
    <citation type="submission" date="2014-04" db="EMBL/GenBank/DDBJ databases">
        <authorList>
            <consortium name="DOE Joint Genome Institute"/>
            <person name="Kuo A."/>
            <person name="Kohler A."/>
            <person name="Costa M.D."/>
            <person name="Nagy L.G."/>
            <person name="Floudas D."/>
            <person name="Copeland A."/>
            <person name="Barry K.W."/>
            <person name="Cichocki N."/>
            <person name="Veneault-Fourrey C."/>
            <person name="LaButti K."/>
            <person name="Lindquist E.A."/>
            <person name="Lipzen A."/>
            <person name="Lundell T."/>
            <person name="Morin E."/>
            <person name="Murat C."/>
            <person name="Sun H."/>
            <person name="Tunlid A."/>
            <person name="Henrissat B."/>
            <person name="Grigoriev I.V."/>
            <person name="Hibbett D.S."/>
            <person name="Martin F."/>
            <person name="Nordberg H.P."/>
            <person name="Cantor M.N."/>
            <person name="Hua S.X."/>
        </authorList>
    </citation>
    <scope>NUCLEOTIDE SEQUENCE [LARGE SCALE GENOMIC DNA]</scope>
    <source>
        <strain evidence="1 2">Marx 270</strain>
    </source>
</reference>
<gene>
    <name evidence="1" type="ORF">M404DRAFT_999346</name>
</gene>
<proteinExistence type="predicted"/>
<dbReference type="Proteomes" id="UP000054217">
    <property type="component" value="Unassembled WGS sequence"/>
</dbReference>
<name>A0A0C3JAM8_PISTI</name>
<protein>
    <submittedName>
        <fullName evidence="1">Uncharacterized protein</fullName>
    </submittedName>
</protein>
<evidence type="ECO:0000313" key="2">
    <source>
        <dbReference type="Proteomes" id="UP000054217"/>
    </source>
</evidence>
<keyword evidence="2" id="KW-1185">Reference proteome</keyword>
<dbReference type="AlphaFoldDB" id="A0A0C3JAM8"/>
<organism evidence="1 2">
    <name type="scientific">Pisolithus tinctorius Marx 270</name>
    <dbReference type="NCBI Taxonomy" id="870435"/>
    <lineage>
        <taxon>Eukaryota</taxon>
        <taxon>Fungi</taxon>
        <taxon>Dikarya</taxon>
        <taxon>Basidiomycota</taxon>
        <taxon>Agaricomycotina</taxon>
        <taxon>Agaricomycetes</taxon>
        <taxon>Agaricomycetidae</taxon>
        <taxon>Boletales</taxon>
        <taxon>Sclerodermatineae</taxon>
        <taxon>Pisolithaceae</taxon>
        <taxon>Pisolithus</taxon>
    </lineage>
</organism>
<reference evidence="2" key="2">
    <citation type="submission" date="2015-01" db="EMBL/GenBank/DDBJ databases">
        <title>Evolutionary Origins and Diversification of the Mycorrhizal Mutualists.</title>
        <authorList>
            <consortium name="DOE Joint Genome Institute"/>
            <consortium name="Mycorrhizal Genomics Consortium"/>
            <person name="Kohler A."/>
            <person name="Kuo A."/>
            <person name="Nagy L.G."/>
            <person name="Floudas D."/>
            <person name="Copeland A."/>
            <person name="Barry K.W."/>
            <person name="Cichocki N."/>
            <person name="Veneault-Fourrey C."/>
            <person name="LaButti K."/>
            <person name="Lindquist E.A."/>
            <person name="Lipzen A."/>
            <person name="Lundell T."/>
            <person name="Morin E."/>
            <person name="Murat C."/>
            <person name="Riley R."/>
            <person name="Ohm R."/>
            <person name="Sun H."/>
            <person name="Tunlid A."/>
            <person name="Henrissat B."/>
            <person name="Grigoriev I.V."/>
            <person name="Hibbett D.S."/>
            <person name="Martin F."/>
        </authorList>
    </citation>
    <scope>NUCLEOTIDE SEQUENCE [LARGE SCALE GENOMIC DNA]</scope>
    <source>
        <strain evidence="2">Marx 270</strain>
    </source>
</reference>
<evidence type="ECO:0000313" key="1">
    <source>
        <dbReference type="EMBL" id="KIO06123.1"/>
    </source>
</evidence>
<accession>A0A0C3JAM8</accession>
<sequence>MELRERFAVSETRSINDAVIRRTSARDCPADFSTFGCFSYTYKDAEVSVTLRSADLVPHSWCGVRYHSFKESTHLCRAQSRPV</sequence>